<organism evidence="2 3">
    <name type="scientific">Klebsiella michiganensis</name>
    <dbReference type="NCBI Taxonomy" id="1134687"/>
    <lineage>
        <taxon>Bacteria</taxon>
        <taxon>Pseudomonadati</taxon>
        <taxon>Pseudomonadota</taxon>
        <taxon>Gammaproteobacteria</taxon>
        <taxon>Enterobacterales</taxon>
        <taxon>Enterobacteriaceae</taxon>
        <taxon>Klebsiella/Raoultella group</taxon>
        <taxon>Klebsiella</taxon>
    </lineage>
</organism>
<dbReference type="SUPFAM" id="SSF55785">
    <property type="entry name" value="PYP-like sensor domain (PAS domain)"/>
    <property type="match status" value="1"/>
</dbReference>
<reference evidence="2 3" key="1">
    <citation type="submission" date="2018-06" db="EMBL/GenBank/DDBJ databases">
        <authorList>
            <consortium name="Pathogen Informatics"/>
            <person name="Doyle S."/>
        </authorList>
    </citation>
    <scope>NUCLEOTIDE SEQUENCE [LARGE SCALE GENOMIC DNA]</scope>
    <source>
        <strain evidence="2 3">NCTC11685</strain>
    </source>
</reference>
<dbReference type="CDD" id="cd00130">
    <property type="entry name" value="PAS"/>
    <property type="match status" value="1"/>
</dbReference>
<name>A0A7H4PKR8_9ENTR</name>
<comment type="caution">
    <text evidence="2">The sequence shown here is derived from an EMBL/GenBank/DDBJ whole genome shotgun (WGS) entry which is preliminary data.</text>
</comment>
<evidence type="ECO:0000259" key="1">
    <source>
        <dbReference type="PROSITE" id="PS50112"/>
    </source>
</evidence>
<dbReference type="InterPro" id="IPR035965">
    <property type="entry name" value="PAS-like_dom_sf"/>
</dbReference>
<dbReference type="AlphaFoldDB" id="A0A7H4PKR8"/>
<dbReference type="Proteomes" id="UP000254863">
    <property type="component" value="Unassembled WGS sequence"/>
</dbReference>
<feature type="domain" description="PAS" evidence="1">
    <location>
        <begin position="55"/>
        <end position="101"/>
    </location>
</feature>
<gene>
    <name evidence="2" type="ORF">NCTC11685_06310</name>
</gene>
<evidence type="ECO:0000313" key="3">
    <source>
        <dbReference type="Proteomes" id="UP000254863"/>
    </source>
</evidence>
<dbReference type="InterPro" id="IPR000014">
    <property type="entry name" value="PAS"/>
</dbReference>
<sequence length="124" mass="14263">MYHDRCVGVISLVALTREQQERINANIQEFSDYVRHVSTIFVSRFLQERAVGDNIHKIFLTMIENMDQGVLVVGNDQRVKFANQAALKIMSVTQGQVIGKSIQFQPLTFEDNFKHGHMQAHYLL</sequence>
<dbReference type="SMART" id="SM00091">
    <property type="entry name" value="PAS"/>
    <property type="match status" value="1"/>
</dbReference>
<protein>
    <submittedName>
        <fullName evidence="2">Sigma-54-dependent transcriptional regulator YgeV</fullName>
    </submittedName>
</protein>
<dbReference type="EMBL" id="UGMS01000003">
    <property type="protein sequence ID" value="STW78991.1"/>
    <property type="molecule type" value="Genomic_DNA"/>
</dbReference>
<proteinExistence type="predicted"/>
<dbReference type="Pfam" id="PF13188">
    <property type="entry name" value="PAS_8"/>
    <property type="match status" value="1"/>
</dbReference>
<dbReference type="Gene3D" id="3.30.450.20">
    <property type="entry name" value="PAS domain"/>
    <property type="match status" value="1"/>
</dbReference>
<dbReference type="PROSITE" id="PS50112">
    <property type="entry name" value="PAS"/>
    <property type="match status" value="1"/>
</dbReference>
<evidence type="ECO:0000313" key="2">
    <source>
        <dbReference type="EMBL" id="STW78991.1"/>
    </source>
</evidence>
<accession>A0A7H4PKR8</accession>